<keyword evidence="2" id="KW-1185">Reference proteome</keyword>
<dbReference type="AlphaFoldDB" id="K4ANX7"/>
<proteinExistence type="predicted"/>
<dbReference type="HOGENOM" id="CLU_3145363_0_0_1"/>
<protein>
    <submittedName>
        <fullName evidence="1">Uncharacterized protein</fullName>
    </submittedName>
</protein>
<dbReference type="EMBL" id="AGNK02005374">
    <property type="status" value="NOT_ANNOTATED_CDS"/>
    <property type="molecule type" value="Genomic_DNA"/>
</dbReference>
<dbReference type="Proteomes" id="UP000004995">
    <property type="component" value="Unassembled WGS sequence"/>
</dbReference>
<dbReference type="Gramene" id="KQK87196">
    <property type="protein sequence ID" value="KQK87196"/>
    <property type="gene ID" value="SETIT_040625mg"/>
</dbReference>
<evidence type="ECO:0000313" key="1">
    <source>
        <dbReference type="EnsemblPlants" id="KQK87196"/>
    </source>
</evidence>
<evidence type="ECO:0000313" key="2">
    <source>
        <dbReference type="Proteomes" id="UP000004995"/>
    </source>
</evidence>
<dbReference type="EnsemblPlants" id="KQK87196">
    <property type="protein sequence ID" value="KQK87196"/>
    <property type="gene ID" value="SETIT_040625mg"/>
</dbReference>
<dbReference type="InParanoid" id="K4ANX7"/>
<reference evidence="2" key="1">
    <citation type="journal article" date="2012" name="Nat. Biotechnol.">
        <title>Reference genome sequence of the model plant Setaria.</title>
        <authorList>
            <person name="Bennetzen J.L."/>
            <person name="Schmutz J."/>
            <person name="Wang H."/>
            <person name="Percifield R."/>
            <person name="Hawkins J."/>
            <person name="Pontaroli A.C."/>
            <person name="Estep M."/>
            <person name="Feng L."/>
            <person name="Vaughn J.N."/>
            <person name="Grimwood J."/>
            <person name="Jenkins J."/>
            <person name="Barry K."/>
            <person name="Lindquist E."/>
            <person name="Hellsten U."/>
            <person name="Deshpande S."/>
            <person name="Wang X."/>
            <person name="Wu X."/>
            <person name="Mitros T."/>
            <person name="Triplett J."/>
            <person name="Yang X."/>
            <person name="Ye C.Y."/>
            <person name="Mauro-Herrera M."/>
            <person name="Wang L."/>
            <person name="Li P."/>
            <person name="Sharma M."/>
            <person name="Sharma R."/>
            <person name="Ronald P.C."/>
            <person name="Panaud O."/>
            <person name="Kellogg E.A."/>
            <person name="Brutnell T.P."/>
            <person name="Doust A.N."/>
            <person name="Tuskan G.A."/>
            <person name="Rokhsar D."/>
            <person name="Devos K.M."/>
        </authorList>
    </citation>
    <scope>NUCLEOTIDE SEQUENCE [LARGE SCALE GENOMIC DNA]</scope>
    <source>
        <strain evidence="2">cv. Yugu1</strain>
    </source>
</reference>
<reference evidence="1" key="2">
    <citation type="submission" date="2018-08" db="UniProtKB">
        <authorList>
            <consortium name="EnsemblPlants"/>
        </authorList>
    </citation>
    <scope>IDENTIFICATION</scope>
    <source>
        <strain evidence="1">Yugu1</strain>
    </source>
</reference>
<name>K4ANX7_SETIT</name>
<accession>K4ANX7</accession>
<sequence>MYVWLNAGHTLMVRTCTYCPLQAADGCQNPFHLIGFLNFTEPDFAIVTL</sequence>
<organism evidence="1 2">
    <name type="scientific">Setaria italica</name>
    <name type="common">Foxtail millet</name>
    <name type="synonym">Panicum italicum</name>
    <dbReference type="NCBI Taxonomy" id="4555"/>
    <lineage>
        <taxon>Eukaryota</taxon>
        <taxon>Viridiplantae</taxon>
        <taxon>Streptophyta</taxon>
        <taxon>Embryophyta</taxon>
        <taxon>Tracheophyta</taxon>
        <taxon>Spermatophyta</taxon>
        <taxon>Magnoliopsida</taxon>
        <taxon>Liliopsida</taxon>
        <taxon>Poales</taxon>
        <taxon>Poaceae</taxon>
        <taxon>PACMAD clade</taxon>
        <taxon>Panicoideae</taxon>
        <taxon>Panicodae</taxon>
        <taxon>Paniceae</taxon>
        <taxon>Cenchrinae</taxon>
        <taxon>Setaria</taxon>
    </lineage>
</organism>